<dbReference type="InterPro" id="IPR020846">
    <property type="entry name" value="MFS_dom"/>
</dbReference>
<dbReference type="PANTHER" id="PTHR23537">
    <property type="match status" value="1"/>
</dbReference>
<feature type="transmembrane region" description="Helical" evidence="6">
    <location>
        <begin position="144"/>
        <end position="165"/>
    </location>
</feature>
<dbReference type="InterPro" id="IPR010645">
    <property type="entry name" value="MFS_4"/>
</dbReference>
<feature type="domain" description="Major facilitator superfamily (MFS) profile" evidence="7">
    <location>
        <begin position="17"/>
        <end position="400"/>
    </location>
</feature>
<dbReference type="InterPro" id="IPR011701">
    <property type="entry name" value="MFS"/>
</dbReference>
<keyword evidence="2 6" id="KW-0812">Transmembrane</keyword>
<keyword evidence="3 6" id="KW-1133">Transmembrane helix</keyword>
<evidence type="ECO:0000256" key="3">
    <source>
        <dbReference type="ARBA" id="ARBA00022989"/>
    </source>
</evidence>
<protein>
    <submittedName>
        <fullName evidence="8">YbfB/YjiJ family MFS transporter</fullName>
    </submittedName>
</protein>
<feature type="transmembrane region" description="Helical" evidence="6">
    <location>
        <begin position="318"/>
        <end position="337"/>
    </location>
</feature>
<feature type="region of interest" description="Disordered" evidence="5">
    <location>
        <begin position="397"/>
        <end position="424"/>
    </location>
</feature>
<keyword evidence="9" id="KW-1185">Reference proteome</keyword>
<evidence type="ECO:0000259" key="7">
    <source>
        <dbReference type="PROSITE" id="PS50850"/>
    </source>
</evidence>
<reference evidence="9" key="1">
    <citation type="journal article" date="2019" name="Int. J. Syst. Evol. Microbiol.">
        <title>The Global Catalogue of Microorganisms (GCM) 10K type strain sequencing project: providing services to taxonomists for standard genome sequencing and annotation.</title>
        <authorList>
            <consortium name="The Broad Institute Genomics Platform"/>
            <consortium name="The Broad Institute Genome Sequencing Center for Infectious Disease"/>
            <person name="Wu L."/>
            <person name="Ma J."/>
        </authorList>
    </citation>
    <scope>NUCLEOTIDE SEQUENCE [LARGE SCALE GENOMIC DNA]</scope>
    <source>
        <strain evidence="9">JCM 9092</strain>
    </source>
</reference>
<dbReference type="Proteomes" id="UP001501637">
    <property type="component" value="Unassembled WGS sequence"/>
</dbReference>
<feature type="transmembrane region" description="Helical" evidence="6">
    <location>
        <begin position="262"/>
        <end position="280"/>
    </location>
</feature>
<evidence type="ECO:0000256" key="2">
    <source>
        <dbReference type="ARBA" id="ARBA00022692"/>
    </source>
</evidence>
<evidence type="ECO:0000256" key="1">
    <source>
        <dbReference type="ARBA" id="ARBA00004651"/>
    </source>
</evidence>
<dbReference type="InterPro" id="IPR036259">
    <property type="entry name" value="MFS_trans_sf"/>
</dbReference>
<proteinExistence type="predicted"/>
<feature type="transmembrane region" description="Helical" evidence="6">
    <location>
        <begin position="220"/>
        <end position="242"/>
    </location>
</feature>
<dbReference type="PROSITE" id="PS50850">
    <property type="entry name" value="MFS"/>
    <property type="match status" value="1"/>
</dbReference>
<dbReference type="EMBL" id="BAAAUG010000147">
    <property type="protein sequence ID" value="GAA3136535.1"/>
    <property type="molecule type" value="Genomic_DNA"/>
</dbReference>
<dbReference type="SUPFAM" id="SSF103473">
    <property type="entry name" value="MFS general substrate transporter"/>
    <property type="match status" value="1"/>
</dbReference>
<evidence type="ECO:0000256" key="5">
    <source>
        <dbReference type="SAM" id="MobiDB-lite"/>
    </source>
</evidence>
<feature type="transmembrane region" description="Helical" evidence="6">
    <location>
        <begin position="292"/>
        <end position="312"/>
    </location>
</feature>
<comment type="subcellular location">
    <subcellularLocation>
        <location evidence="1">Cell membrane</location>
        <topology evidence="1">Multi-pass membrane protein</topology>
    </subcellularLocation>
</comment>
<feature type="transmembrane region" description="Helical" evidence="6">
    <location>
        <begin position="82"/>
        <end position="99"/>
    </location>
</feature>
<dbReference type="Gene3D" id="1.20.1250.20">
    <property type="entry name" value="MFS general substrate transporter like domains"/>
    <property type="match status" value="1"/>
</dbReference>
<organism evidence="8 9">
    <name type="scientific">Streptomyces rectiviolaceus</name>
    <dbReference type="NCBI Taxonomy" id="332591"/>
    <lineage>
        <taxon>Bacteria</taxon>
        <taxon>Bacillati</taxon>
        <taxon>Actinomycetota</taxon>
        <taxon>Actinomycetes</taxon>
        <taxon>Kitasatosporales</taxon>
        <taxon>Streptomycetaceae</taxon>
        <taxon>Streptomyces</taxon>
    </lineage>
</organism>
<comment type="caution">
    <text evidence="8">The sequence shown here is derived from an EMBL/GenBank/DDBJ whole genome shotgun (WGS) entry which is preliminary data.</text>
</comment>
<evidence type="ECO:0000313" key="9">
    <source>
        <dbReference type="Proteomes" id="UP001501637"/>
    </source>
</evidence>
<dbReference type="RefSeq" id="WP_344527314.1">
    <property type="nucleotide sequence ID" value="NZ_BAAAUG010000147.1"/>
</dbReference>
<gene>
    <name evidence="8" type="ORF">GCM10010449_66260</name>
</gene>
<evidence type="ECO:0000313" key="8">
    <source>
        <dbReference type="EMBL" id="GAA3136535.1"/>
    </source>
</evidence>
<feature type="transmembrane region" description="Helical" evidence="6">
    <location>
        <begin position="51"/>
        <end position="75"/>
    </location>
</feature>
<feature type="transmembrane region" description="Helical" evidence="6">
    <location>
        <begin position="12"/>
        <end position="31"/>
    </location>
</feature>
<dbReference type="Pfam" id="PF07690">
    <property type="entry name" value="MFS_1"/>
    <property type="match status" value="1"/>
</dbReference>
<feature type="transmembrane region" description="Helical" evidence="6">
    <location>
        <begin position="349"/>
        <end position="371"/>
    </location>
</feature>
<evidence type="ECO:0000256" key="6">
    <source>
        <dbReference type="SAM" id="Phobius"/>
    </source>
</evidence>
<sequence length="424" mass="43139">MGREERAAGAPGQWQVSVAGMAAVGVTFGFARYGYGLFLPEFRRAFDLPVSLVGLIASASYLGYVIALLSVGVLVTRLGPRPLVVIGGLSAAGGMGLVACAGGPVTLTTGLVLAGTSPGWVWAPYSDAVDRVLAPHLRERAMGAIATGTAFAVTVAGPLALVAQGPRWRHAWLAFTAAALLATLYNARVLPGGARGAERNPPAPGHSPTHRPGLGRFTRAAAIPLYATALSYGLVGAVYWAFAVEAVSEHAGAGSDIVAPLFWTLMGLSGTAGVLTGHAISRYGLRRVHRGIFIGLGGAAGLLAVAGLPGMALPGAMLSALLYGPCFMAGSGLLAVWSYRVFPDLPTPGFTATVLFLGLGTVTGPALLGALAKHHGLPAVFTATALVAALTTLIQPSRRGRAARPSPGPSSGRRRTNATTRSGS</sequence>
<evidence type="ECO:0000256" key="4">
    <source>
        <dbReference type="ARBA" id="ARBA00023136"/>
    </source>
</evidence>
<feature type="transmembrane region" description="Helical" evidence="6">
    <location>
        <begin position="377"/>
        <end position="394"/>
    </location>
</feature>
<feature type="compositionally biased region" description="Low complexity" evidence="5">
    <location>
        <begin position="397"/>
        <end position="411"/>
    </location>
</feature>
<accession>A0ABP6N4U9</accession>
<keyword evidence="4 6" id="KW-0472">Membrane</keyword>
<dbReference type="PANTHER" id="PTHR23537:SF1">
    <property type="entry name" value="SUGAR TRANSPORTER"/>
    <property type="match status" value="1"/>
</dbReference>
<name>A0ABP6N4U9_9ACTN</name>